<evidence type="ECO:0000259" key="4">
    <source>
        <dbReference type="PROSITE" id="PS01124"/>
    </source>
</evidence>
<dbReference type="SUPFAM" id="SSF46689">
    <property type="entry name" value="Homeodomain-like"/>
    <property type="match status" value="1"/>
</dbReference>
<dbReference type="GO" id="GO:0003700">
    <property type="term" value="F:DNA-binding transcription factor activity"/>
    <property type="evidence" value="ECO:0007669"/>
    <property type="project" value="InterPro"/>
</dbReference>
<dbReference type="EMBL" id="SOBT01000008">
    <property type="protein sequence ID" value="TDU32704.1"/>
    <property type="molecule type" value="Genomic_DNA"/>
</dbReference>
<comment type="caution">
    <text evidence="5">The sequence shown here is derived from an EMBL/GenBank/DDBJ whole genome shotgun (WGS) entry which is preliminary data.</text>
</comment>
<evidence type="ECO:0000256" key="3">
    <source>
        <dbReference type="ARBA" id="ARBA00023163"/>
    </source>
</evidence>
<dbReference type="PANTHER" id="PTHR47894:SF4">
    <property type="entry name" value="HTH-TYPE TRANSCRIPTIONAL REGULATOR GADX"/>
    <property type="match status" value="1"/>
</dbReference>
<dbReference type="InterPro" id="IPR018060">
    <property type="entry name" value="HTH_AraC"/>
</dbReference>
<feature type="domain" description="HTH araC/xylS-type" evidence="4">
    <location>
        <begin position="251"/>
        <end position="350"/>
    </location>
</feature>
<reference evidence="5 6" key="1">
    <citation type="submission" date="2019-03" db="EMBL/GenBank/DDBJ databases">
        <title>Genomic Encyclopedia of Type Strains, Phase IV (KMG-IV): sequencing the most valuable type-strain genomes for metagenomic binning, comparative biology and taxonomic classification.</title>
        <authorList>
            <person name="Goeker M."/>
        </authorList>
    </citation>
    <scope>NUCLEOTIDE SEQUENCE [LARGE SCALE GENOMIC DNA]</scope>
    <source>
        <strain evidence="5 6">DSM 26377</strain>
    </source>
</reference>
<dbReference type="InterPro" id="IPR032687">
    <property type="entry name" value="AraC-type_N"/>
</dbReference>
<dbReference type="Proteomes" id="UP000295341">
    <property type="component" value="Unassembled WGS sequence"/>
</dbReference>
<evidence type="ECO:0000313" key="6">
    <source>
        <dbReference type="Proteomes" id="UP000295341"/>
    </source>
</evidence>
<evidence type="ECO:0000256" key="1">
    <source>
        <dbReference type="ARBA" id="ARBA00023015"/>
    </source>
</evidence>
<dbReference type="Gene3D" id="1.10.10.60">
    <property type="entry name" value="Homeodomain-like"/>
    <property type="match status" value="1"/>
</dbReference>
<dbReference type="RefSeq" id="WP_133881186.1">
    <property type="nucleotide sequence ID" value="NZ_SOBT01000008.1"/>
</dbReference>
<protein>
    <submittedName>
        <fullName evidence="5">AraC-like DNA-binding protein</fullName>
    </submittedName>
</protein>
<dbReference type="SMART" id="SM00342">
    <property type="entry name" value="HTH_ARAC"/>
    <property type="match status" value="1"/>
</dbReference>
<dbReference type="PANTHER" id="PTHR47894">
    <property type="entry name" value="HTH-TYPE TRANSCRIPTIONAL REGULATOR GADX"/>
    <property type="match status" value="1"/>
</dbReference>
<dbReference type="Pfam" id="PF12625">
    <property type="entry name" value="Arabinose_bd"/>
    <property type="match status" value="1"/>
</dbReference>
<keyword evidence="2 5" id="KW-0238">DNA-binding</keyword>
<keyword evidence="1" id="KW-0805">Transcription regulation</keyword>
<dbReference type="Pfam" id="PF12833">
    <property type="entry name" value="HTH_18"/>
    <property type="match status" value="1"/>
</dbReference>
<sequence length="351" mass="39112">MRNGHGILRIGRPESDVAGFLIRSAILEGAADLIRAHGARPAVLARRVDLPARALTDPDLMVRATSVLEFFELAAEACSLRTWGLTLARDARLAAILGPLWILLRNSRTVDQMCKELADNFDLYSDSALVTLERTEGGLYLNWSVTTAQAQSEVQMSEYAMSLFASEIRSHLTRDWMPRAVLFRHAAPGGSLRLYRTAFGADVRFNQGRNALLLDTRTLEAPLRGRGASGRALADRLVHLEEHPAEQSIARRVEAIIRALMPYAPCGVKDVGHALQMAPRTLQLRLKKADAPSFVEIRDAVRSDLASKYLRHSKLSVVQIAEILGYADSTSLSRSFRKWHGRSLREVRRQR</sequence>
<name>A0A4S3KB51_9GAMM</name>
<accession>A0A4S3KB51</accession>
<dbReference type="AlphaFoldDB" id="A0A4S3KB51"/>
<organism evidence="5 6">
    <name type="scientific">Panacagrimonas perspica</name>
    <dbReference type="NCBI Taxonomy" id="381431"/>
    <lineage>
        <taxon>Bacteria</taxon>
        <taxon>Pseudomonadati</taxon>
        <taxon>Pseudomonadota</taxon>
        <taxon>Gammaproteobacteria</taxon>
        <taxon>Nevskiales</taxon>
        <taxon>Nevskiaceae</taxon>
        <taxon>Panacagrimonas</taxon>
    </lineage>
</organism>
<proteinExistence type="predicted"/>
<dbReference type="OrthoDB" id="5740883at2"/>
<dbReference type="PROSITE" id="PS01124">
    <property type="entry name" value="HTH_ARAC_FAMILY_2"/>
    <property type="match status" value="1"/>
</dbReference>
<dbReference type="GO" id="GO:0000976">
    <property type="term" value="F:transcription cis-regulatory region binding"/>
    <property type="evidence" value="ECO:0007669"/>
    <property type="project" value="TreeGrafter"/>
</dbReference>
<keyword evidence="3" id="KW-0804">Transcription</keyword>
<keyword evidence="6" id="KW-1185">Reference proteome</keyword>
<gene>
    <name evidence="5" type="ORF">DFR24_2104</name>
</gene>
<dbReference type="GO" id="GO:0005829">
    <property type="term" value="C:cytosol"/>
    <property type="evidence" value="ECO:0007669"/>
    <property type="project" value="TreeGrafter"/>
</dbReference>
<evidence type="ECO:0000313" key="5">
    <source>
        <dbReference type="EMBL" id="TDU32704.1"/>
    </source>
</evidence>
<evidence type="ECO:0000256" key="2">
    <source>
        <dbReference type="ARBA" id="ARBA00023125"/>
    </source>
</evidence>
<dbReference type="InterPro" id="IPR009057">
    <property type="entry name" value="Homeodomain-like_sf"/>
</dbReference>